<name>W4JYP2_HETIT</name>
<dbReference type="InterPro" id="IPR000326">
    <property type="entry name" value="PAP2/HPO"/>
</dbReference>
<dbReference type="SUPFAM" id="SSF48317">
    <property type="entry name" value="Acid phosphatase/Vanadium-dependent haloperoxidase"/>
    <property type="match status" value="1"/>
</dbReference>
<dbReference type="Proteomes" id="UP000030671">
    <property type="component" value="Unassembled WGS sequence"/>
</dbReference>
<protein>
    <recommendedName>
        <fullName evidence="2">Phosphatidic acid phosphatase type 2/haloperoxidase domain-containing protein</fullName>
    </recommendedName>
</protein>
<dbReference type="AlphaFoldDB" id="W4JYP2"/>
<feature type="domain" description="Phosphatidic acid phosphatase type 2/haloperoxidase" evidence="2">
    <location>
        <begin position="38"/>
        <end position="142"/>
    </location>
</feature>
<dbReference type="HOGENOM" id="CLU_074922_3_0_1"/>
<evidence type="ECO:0000256" key="1">
    <source>
        <dbReference type="SAM" id="Phobius"/>
    </source>
</evidence>
<keyword evidence="1" id="KW-0472">Membrane</keyword>
<dbReference type="InParanoid" id="W4JYP2"/>
<reference evidence="3 4" key="1">
    <citation type="journal article" date="2012" name="New Phytol.">
        <title>Insight into trade-off between wood decay and parasitism from the genome of a fungal forest pathogen.</title>
        <authorList>
            <person name="Olson A."/>
            <person name="Aerts A."/>
            <person name="Asiegbu F."/>
            <person name="Belbahri L."/>
            <person name="Bouzid O."/>
            <person name="Broberg A."/>
            <person name="Canback B."/>
            <person name="Coutinho P.M."/>
            <person name="Cullen D."/>
            <person name="Dalman K."/>
            <person name="Deflorio G."/>
            <person name="van Diepen L.T."/>
            <person name="Dunand C."/>
            <person name="Duplessis S."/>
            <person name="Durling M."/>
            <person name="Gonthier P."/>
            <person name="Grimwood J."/>
            <person name="Fossdal C.G."/>
            <person name="Hansson D."/>
            <person name="Henrissat B."/>
            <person name="Hietala A."/>
            <person name="Himmelstrand K."/>
            <person name="Hoffmeister D."/>
            <person name="Hogberg N."/>
            <person name="James T.Y."/>
            <person name="Karlsson M."/>
            <person name="Kohler A."/>
            <person name="Kues U."/>
            <person name="Lee Y.H."/>
            <person name="Lin Y.C."/>
            <person name="Lind M."/>
            <person name="Lindquist E."/>
            <person name="Lombard V."/>
            <person name="Lucas S."/>
            <person name="Lunden K."/>
            <person name="Morin E."/>
            <person name="Murat C."/>
            <person name="Park J."/>
            <person name="Raffaello T."/>
            <person name="Rouze P."/>
            <person name="Salamov A."/>
            <person name="Schmutz J."/>
            <person name="Solheim H."/>
            <person name="Stahlberg J."/>
            <person name="Velez H."/>
            <person name="de Vries R.P."/>
            <person name="Wiebenga A."/>
            <person name="Woodward S."/>
            <person name="Yakovlev I."/>
            <person name="Garbelotto M."/>
            <person name="Martin F."/>
            <person name="Grigoriev I.V."/>
            <person name="Stenlid J."/>
        </authorList>
    </citation>
    <scope>NUCLEOTIDE SEQUENCE [LARGE SCALE GENOMIC DNA]</scope>
    <source>
        <strain evidence="3 4">TC 32-1</strain>
    </source>
</reference>
<dbReference type="GeneID" id="20675317"/>
<feature type="transmembrane region" description="Helical" evidence="1">
    <location>
        <begin position="121"/>
        <end position="140"/>
    </location>
</feature>
<organism evidence="3 4">
    <name type="scientific">Heterobasidion irregulare (strain TC 32-1)</name>
    <dbReference type="NCBI Taxonomy" id="747525"/>
    <lineage>
        <taxon>Eukaryota</taxon>
        <taxon>Fungi</taxon>
        <taxon>Dikarya</taxon>
        <taxon>Basidiomycota</taxon>
        <taxon>Agaricomycotina</taxon>
        <taxon>Agaricomycetes</taxon>
        <taxon>Russulales</taxon>
        <taxon>Bondarzewiaceae</taxon>
        <taxon>Heterobasidion</taxon>
        <taxon>Heterobasidion annosum species complex</taxon>
    </lineage>
</organism>
<dbReference type="Pfam" id="PF01569">
    <property type="entry name" value="PAP2"/>
    <property type="match status" value="1"/>
</dbReference>
<keyword evidence="1" id="KW-1133">Transmembrane helix</keyword>
<dbReference type="InterPro" id="IPR036938">
    <property type="entry name" value="PAP2/HPO_sf"/>
</dbReference>
<proteinExistence type="predicted"/>
<gene>
    <name evidence="3" type="ORF">HETIRDRAFT_440999</name>
</gene>
<evidence type="ECO:0000313" key="3">
    <source>
        <dbReference type="EMBL" id="ETW78668.1"/>
    </source>
</evidence>
<keyword evidence="4" id="KW-1185">Reference proteome</keyword>
<evidence type="ECO:0000259" key="2">
    <source>
        <dbReference type="Pfam" id="PF01569"/>
    </source>
</evidence>
<dbReference type="EMBL" id="KI925461">
    <property type="protein sequence ID" value="ETW78668.1"/>
    <property type="molecule type" value="Genomic_DNA"/>
</dbReference>
<sequence length="142" mass="16029">MPWINARLTSINSDKASYAVLAVYTREVTIINMWAGQLLCEFLNWVVKRLVKQERPIGAVCVASLKSRVDIAMSRFADSVGNGYGFPSSHSQYMAFFATFLVLHLHCRHKFVSTGFWAVDVLWQAVVHFALIGWAVVVAYSR</sequence>
<dbReference type="eggNOG" id="KOG3146">
    <property type="taxonomic scope" value="Eukaryota"/>
</dbReference>
<dbReference type="STRING" id="747525.W4JYP2"/>
<dbReference type="Gene3D" id="1.20.144.10">
    <property type="entry name" value="Phosphatidic acid phosphatase type 2/haloperoxidase"/>
    <property type="match status" value="1"/>
</dbReference>
<keyword evidence="1" id="KW-0812">Transmembrane</keyword>
<dbReference type="RefSeq" id="XP_009548986.1">
    <property type="nucleotide sequence ID" value="XM_009550691.1"/>
</dbReference>
<dbReference type="KEGG" id="hir:HETIRDRAFT_440999"/>
<accession>W4JYP2</accession>
<dbReference type="UniPathway" id="UPA00378"/>
<dbReference type="OrthoDB" id="302705at2759"/>
<evidence type="ECO:0000313" key="4">
    <source>
        <dbReference type="Proteomes" id="UP000030671"/>
    </source>
</evidence>